<gene>
    <name evidence="1" type="ORF">WAE58_13440</name>
</gene>
<proteinExistence type="predicted"/>
<keyword evidence="2" id="KW-1185">Reference proteome</keyword>
<protein>
    <submittedName>
        <fullName evidence="1">Uncharacterized protein</fullName>
    </submittedName>
</protein>
<comment type="caution">
    <text evidence="1">The sequence shown here is derived from an EMBL/GenBank/DDBJ whole genome shotgun (WGS) entry which is preliminary data.</text>
</comment>
<dbReference type="Proteomes" id="UP001378956">
    <property type="component" value="Unassembled WGS sequence"/>
</dbReference>
<dbReference type="RefSeq" id="WP_337716681.1">
    <property type="nucleotide sequence ID" value="NZ_JBBEUB010000004.1"/>
</dbReference>
<name>A0ABU8NMP9_9SPHI</name>
<accession>A0ABU8NMP9</accession>
<evidence type="ECO:0000313" key="2">
    <source>
        <dbReference type="Proteomes" id="UP001378956"/>
    </source>
</evidence>
<evidence type="ECO:0000313" key="1">
    <source>
        <dbReference type="EMBL" id="MEJ2903441.1"/>
    </source>
</evidence>
<dbReference type="EMBL" id="JBBEUB010000004">
    <property type="protein sequence ID" value="MEJ2903441.1"/>
    <property type="molecule type" value="Genomic_DNA"/>
</dbReference>
<reference evidence="1 2" key="1">
    <citation type="submission" date="2024-03" db="EMBL/GenBank/DDBJ databases">
        <title>Sequence of Lycoming College Course Isolates.</title>
        <authorList>
            <person name="Plotts O."/>
            <person name="Newman J."/>
        </authorList>
    </citation>
    <scope>NUCLEOTIDE SEQUENCE [LARGE SCALE GENOMIC DNA]</scope>
    <source>
        <strain evidence="1 2">CJB-3</strain>
    </source>
</reference>
<organism evidence="1 2">
    <name type="scientific">Pedobacter panaciterrae</name>
    <dbReference type="NCBI Taxonomy" id="363849"/>
    <lineage>
        <taxon>Bacteria</taxon>
        <taxon>Pseudomonadati</taxon>
        <taxon>Bacteroidota</taxon>
        <taxon>Sphingobacteriia</taxon>
        <taxon>Sphingobacteriales</taxon>
        <taxon>Sphingobacteriaceae</taxon>
        <taxon>Pedobacter</taxon>
    </lineage>
</organism>
<sequence length="110" mass="12570">MPKNIILLLCWMATFCPADLPYGYDQVTMLEKKISIIVYPTEILESVIYRLQLSVGTTFEFNIRVLAPYQAKGSSYKEVSLKQILDHQLAGTSLKYKLKKGKLVLYHSPL</sequence>